<comment type="caution">
    <text evidence="9">The sequence shown here is derived from an EMBL/GenBank/DDBJ whole genome shotgun (WGS) entry which is preliminary data.</text>
</comment>
<dbReference type="Gene3D" id="1.20.1250.20">
    <property type="entry name" value="MFS general substrate transporter like domains"/>
    <property type="match status" value="1"/>
</dbReference>
<dbReference type="InterPro" id="IPR036259">
    <property type="entry name" value="MFS_trans_sf"/>
</dbReference>
<keyword evidence="2" id="KW-0813">Transport</keyword>
<feature type="transmembrane region" description="Helical" evidence="7">
    <location>
        <begin position="326"/>
        <end position="345"/>
    </location>
</feature>
<evidence type="ECO:0000259" key="8">
    <source>
        <dbReference type="PROSITE" id="PS50850"/>
    </source>
</evidence>
<accession>A0AAV5S9Q0</accession>
<evidence type="ECO:0000256" key="4">
    <source>
        <dbReference type="ARBA" id="ARBA00022989"/>
    </source>
</evidence>
<keyword evidence="4 7" id="KW-1133">Transmembrane helix</keyword>
<dbReference type="PROSITE" id="PS50850">
    <property type="entry name" value="MFS"/>
    <property type="match status" value="1"/>
</dbReference>
<dbReference type="GO" id="GO:0016020">
    <property type="term" value="C:membrane"/>
    <property type="evidence" value="ECO:0007669"/>
    <property type="project" value="UniProtKB-SubCell"/>
</dbReference>
<dbReference type="Pfam" id="PF07690">
    <property type="entry name" value="MFS_1"/>
    <property type="match status" value="1"/>
</dbReference>
<evidence type="ECO:0000256" key="5">
    <source>
        <dbReference type="ARBA" id="ARBA00023136"/>
    </source>
</evidence>
<dbReference type="Proteomes" id="UP001432027">
    <property type="component" value="Unassembled WGS sequence"/>
</dbReference>
<feature type="domain" description="Major facilitator superfamily (MFS) profile" evidence="8">
    <location>
        <begin position="26"/>
        <end position="459"/>
    </location>
</feature>
<dbReference type="GO" id="GO:0022857">
    <property type="term" value="F:transmembrane transporter activity"/>
    <property type="evidence" value="ECO:0007669"/>
    <property type="project" value="InterPro"/>
</dbReference>
<feature type="transmembrane region" description="Helical" evidence="7">
    <location>
        <begin position="122"/>
        <end position="146"/>
    </location>
</feature>
<feature type="transmembrane region" description="Helical" evidence="7">
    <location>
        <begin position="228"/>
        <end position="252"/>
    </location>
</feature>
<feature type="transmembrane region" description="Helical" evidence="7">
    <location>
        <begin position="26"/>
        <end position="45"/>
    </location>
</feature>
<dbReference type="AlphaFoldDB" id="A0AAV5S9Q0"/>
<gene>
    <name evidence="9" type="ORF">PENTCL1PPCAC_933</name>
</gene>
<name>A0AAV5S9Q0_9BILA</name>
<evidence type="ECO:0000256" key="1">
    <source>
        <dbReference type="ARBA" id="ARBA00004141"/>
    </source>
</evidence>
<keyword evidence="10" id="KW-1185">Reference proteome</keyword>
<reference evidence="9" key="1">
    <citation type="submission" date="2023-10" db="EMBL/GenBank/DDBJ databases">
        <title>Genome assembly of Pristionchus species.</title>
        <authorList>
            <person name="Yoshida K."/>
            <person name="Sommer R.J."/>
        </authorList>
    </citation>
    <scope>NUCLEOTIDE SEQUENCE</scope>
    <source>
        <strain evidence="9">RS0144</strain>
    </source>
</reference>
<evidence type="ECO:0000256" key="7">
    <source>
        <dbReference type="SAM" id="Phobius"/>
    </source>
</evidence>
<dbReference type="EMBL" id="BTSX01000001">
    <property type="protein sequence ID" value="GMS78758.1"/>
    <property type="molecule type" value="Genomic_DNA"/>
</dbReference>
<evidence type="ECO:0000256" key="3">
    <source>
        <dbReference type="ARBA" id="ARBA00022692"/>
    </source>
</evidence>
<proteinExistence type="inferred from homology"/>
<dbReference type="InterPro" id="IPR020846">
    <property type="entry name" value="MFS_dom"/>
</dbReference>
<evidence type="ECO:0000256" key="6">
    <source>
        <dbReference type="ARBA" id="ARBA00024338"/>
    </source>
</evidence>
<keyword evidence="5 7" id="KW-0472">Membrane</keyword>
<comment type="similarity">
    <text evidence="6">Belongs to the major facilitator superfamily. Spinster (TC 2.A.1.49) family.</text>
</comment>
<feature type="transmembrane region" description="Helical" evidence="7">
    <location>
        <begin position="187"/>
        <end position="208"/>
    </location>
</feature>
<protein>
    <recommendedName>
        <fullName evidence="8">Major facilitator superfamily (MFS) profile domain-containing protein</fullName>
    </recommendedName>
</protein>
<evidence type="ECO:0000313" key="9">
    <source>
        <dbReference type="EMBL" id="GMS78758.1"/>
    </source>
</evidence>
<dbReference type="PANTHER" id="PTHR23505">
    <property type="entry name" value="SPINSTER"/>
    <property type="match status" value="1"/>
</dbReference>
<dbReference type="InterPro" id="IPR044770">
    <property type="entry name" value="MFS_spinster-like"/>
</dbReference>
<organism evidence="9 10">
    <name type="scientific">Pristionchus entomophagus</name>
    <dbReference type="NCBI Taxonomy" id="358040"/>
    <lineage>
        <taxon>Eukaryota</taxon>
        <taxon>Metazoa</taxon>
        <taxon>Ecdysozoa</taxon>
        <taxon>Nematoda</taxon>
        <taxon>Chromadorea</taxon>
        <taxon>Rhabditida</taxon>
        <taxon>Rhabditina</taxon>
        <taxon>Diplogasteromorpha</taxon>
        <taxon>Diplogasteroidea</taxon>
        <taxon>Neodiplogasteridae</taxon>
        <taxon>Pristionchus</taxon>
    </lineage>
</organism>
<evidence type="ECO:0000313" key="10">
    <source>
        <dbReference type="Proteomes" id="UP001432027"/>
    </source>
</evidence>
<evidence type="ECO:0000256" key="2">
    <source>
        <dbReference type="ARBA" id="ARBA00022448"/>
    </source>
</evidence>
<dbReference type="PANTHER" id="PTHR23505:SF79">
    <property type="entry name" value="PROTEIN SPINSTER"/>
    <property type="match status" value="1"/>
</dbReference>
<feature type="transmembrane region" description="Helical" evidence="7">
    <location>
        <begin position="158"/>
        <end position="181"/>
    </location>
</feature>
<comment type="subcellular location">
    <subcellularLocation>
        <location evidence="1">Membrane</location>
        <topology evidence="1">Multi-pass membrane protein</topology>
    </subcellularLocation>
</comment>
<sequence length="486" mass="53153">ERNDQDRESALSANEWYHTTETDQPMIVNVLVASCLIAIQLLSIFDQFGINGVIPLIQTHYSVNDAQTATIQTSSSIAHTATLVLLWLFGDTFKRRWLFLSSTAIWISFSLLSIVLGSGSFMIFVALRSLAAAASEVFGVLVPVMLADLFQERALGEALMCVSFGNTVTIMVAMVVSSWIVTSGLPWQSALIGVPLLTIVPLFCLIFANKTLGDAEQSAHQRSVRKTFSGAFGIFSIKSYMLLTAAAALAAFKHKANNFWFQSMYLIVWTNMPYLFYGLPFTVIQSINTIVTVIGMALAMPTLLWFAQSWRHGTGPFSGRKEFMRAYPIVVSVGFSVNAGLFVASLFLLDVNYIACLVVSFFIGLGNSTDTSLAQQMMLMVVSSNSRAAAVALSRLISAIVSIPSAQVVGMIADAIRGDSTLPYDQFRAYRLGIVSTSSASIVAAICYVILVFYFPGDSKRAEMEDTISERTPLIEKTRHEPIIDS</sequence>
<feature type="non-terminal residue" evidence="9">
    <location>
        <position position="1"/>
    </location>
</feature>
<feature type="transmembrane region" description="Helical" evidence="7">
    <location>
        <begin position="272"/>
        <end position="305"/>
    </location>
</feature>
<dbReference type="SUPFAM" id="SSF103473">
    <property type="entry name" value="MFS general substrate transporter"/>
    <property type="match status" value="1"/>
</dbReference>
<feature type="transmembrane region" description="Helical" evidence="7">
    <location>
        <begin position="97"/>
        <end position="116"/>
    </location>
</feature>
<feature type="transmembrane region" description="Helical" evidence="7">
    <location>
        <begin position="389"/>
        <end position="413"/>
    </location>
</feature>
<keyword evidence="3 7" id="KW-0812">Transmembrane</keyword>
<feature type="transmembrane region" description="Helical" evidence="7">
    <location>
        <begin position="433"/>
        <end position="455"/>
    </location>
</feature>
<dbReference type="InterPro" id="IPR011701">
    <property type="entry name" value="MFS"/>
</dbReference>